<protein>
    <recommendedName>
        <fullName evidence="5">Galanin</fullName>
    </recommendedName>
</protein>
<dbReference type="InterPro" id="IPR021484">
    <property type="entry name" value="DUF3137"/>
</dbReference>
<dbReference type="AlphaFoldDB" id="C8PKV4"/>
<evidence type="ECO:0000256" key="1">
    <source>
        <dbReference type="SAM" id="MobiDB-lite"/>
    </source>
</evidence>
<dbReference type="STRING" id="824.CGRAC_0040"/>
<feature type="transmembrane region" description="Helical" evidence="2">
    <location>
        <begin position="195"/>
        <end position="214"/>
    </location>
</feature>
<evidence type="ECO:0000313" key="4">
    <source>
        <dbReference type="Proteomes" id="UP000005709"/>
    </source>
</evidence>
<gene>
    <name evidence="3" type="ORF">CAMGR0001_0327</name>
</gene>
<keyword evidence="2" id="KW-1133">Transmembrane helix</keyword>
<feature type="transmembrane region" description="Helical" evidence="2">
    <location>
        <begin position="220"/>
        <end position="238"/>
    </location>
</feature>
<sequence>MDRNGDSQKLYLLEKRREKLSRISKLISFLIILLLLGLYVLLNTRAEPVSFDTNWLIVALFIIFPVLNGLLYRLFCGLSSSKNEGAQRANFDKFSGFDTAQDRGALGQGAAQTEQIFSVDAKEGQVLKAEAGEDSGSKDSDSRTSSTYGRFESKVAEGEGGGKESGVAGSKFNFLADLQSLEDERAALQKAVKKAGLIAAVVGTSVGALVARFWDEVAASVFFGISVYGVVSALLTASKRRNFRSNFKNRVVASIAKSFGLSYDENGGLGTDEFFEIYDCYINEQSSEDMMSGEVQGVRVSFSDFYAAEKVRTKNGTRTDVKFQGVLFVADFHKRLNCEVRVCHKNSRNLRRYGQRANMDDVKFEEFFDVYTTDQVGARYALTPLLMQRLTEVYLRLGSQINAVLREDKIYVAIETWRDNFEPRIDCSLKQDATIALYVDEIGALVGIVSELNLNRKIWSE</sequence>
<feature type="transmembrane region" description="Helical" evidence="2">
    <location>
        <begin position="54"/>
        <end position="75"/>
    </location>
</feature>
<reference evidence="3 4" key="1">
    <citation type="submission" date="2009-07" db="EMBL/GenBank/DDBJ databases">
        <authorList>
            <person name="Madupu R."/>
            <person name="Sebastian Y."/>
            <person name="Durkin A.S."/>
            <person name="Torralba M."/>
            <person name="Methe B."/>
            <person name="Sutton G.G."/>
            <person name="Strausberg R.L."/>
            <person name="Nelson K.E."/>
        </authorList>
    </citation>
    <scope>NUCLEOTIDE SEQUENCE [LARGE SCALE GENOMIC DNA]</scope>
    <source>
        <strain evidence="3 4">RM3268</strain>
    </source>
</reference>
<dbReference type="Pfam" id="PF11335">
    <property type="entry name" value="DUF3137"/>
    <property type="match status" value="1"/>
</dbReference>
<name>C8PKV4_9BACT</name>
<dbReference type="Proteomes" id="UP000005709">
    <property type="component" value="Unassembled WGS sequence"/>
</dbReference>
<dbReference type="EMBL" id="ACYG01000030">
    <property type="protein sequence ID" value="EEV16713.1"/>
    <property type="molecule type" value="Genomic_DNA"/>
</dbReference>
<feature type="transmembrane region" description="Helical" evidence="2">
    <location>
        <begin position="23"/>
        <end position="42"/>
    </location>
</feature>
<evidence type="ECO:0000313" key="3">
    <source>
        <dbReference type="EMBL" id="EEV16713.1"/>
    </source>
</evidence>
<evidence type="ECO:0008006" key="5">
    <source>
        <dbReference type="Google" id="ProtNLM"/>
    </source>
</evidence>
<comment type="caution">
    <text evidence="3">The sequence shown here is derived from an EMBL/GenBank/DDBJ whole genome shotgun (WGS) entry which is preliminary data.</text>
</comment>
<accession>C8PKV4</accession>
<organism evidence="3 4">
    <name type="scientific">Campylobacter gracilis RM3268</name>
    <dbReference type="NCBI Taxonomy" id="553220"/>
    <lineage>
        <taxon>Bacteria</taxon>
        <taxon>Pseudomonadati</taxon>
        <taxon>Campylobacterota</taxon>
        <taxon>Epsilonproteobacteria</taxon>
        <taxon>Campylobacterales</taxon>
        <taxon>Campylobacteraceae</taxon>
        <taxon>Campylobacter</taxon>
    </lineage>
</organism>
<proteinExistence type="predicted"/>
<feature type="region of interest" description="Disordered" evidence="1">
    <location>
        <begin position="129"/>
        <end position="148"/>
    </location>
</feature>
<keyword evidence="4" id="KW-1185">Reference proteome</keyword>
<keyword evidence="2" id="KW-0812">Transmembrane</keyword>
<dbReference type="RefSeq" id="WP_005873039.1">
    <property type="nucleotide sequence ID" value="NZ_ACYG01000030.1"/>
</dbReference>
<dbReference type="eggNOG" id="COG0457">
    <property type="taxonomic scope" value="Bacteria"/>
</dbReference>
<keyword evidence="2" id="KW-0472">Membrane</keyword>
<evidence type="ECO:0000256" key="2">
    <source>
        <dbReference type="SAM" id="Phobius"/>
    </source>
</evidence>
<dbReference type="OrthoDB" id="4960523at2"/>